<name>A0ABN8HVZ4_9NEOP</name>
<feature type="non-terminal residue" evidence="1">
    <location>
        <position position="80"/>
    </location>
</feature>
<keyword evidence="2" id="KW-1185">Reference proteome</keyword>
<proteinExistence type="predicted"/>
<evidence type="ECO:0000313" key="2">
    <source>
        <dbReference type="Proteomes" id="UP000837857"/>
    </source>
</evidence>
<accession>A0ABN8HVZ4</accession>
<dbReference type="EMBL" id="OW152824">
    <property type="protein sequence ID" value="CAH2040886.1"/>
    <property type="molecule type" value="Genomic_DNA"/>
</dbReference>
<sequence>MMHCYDGCVLNDWHYWCGVDHWSVDNRCSMVYHGAVGNRCHWVCDNGVGYHRVRYWDHWCNYAGLAVGNNGEKYSLKRIK</sequence>
<reference evidence="1" key="1">
    <citation type="submission" date="2022-03" db="EMBL/GenBank/DDBJ databases">
        <authorList>
            <person name="Martin H S."/>
        </authorList>
    </citation>
    <scope>NUCLEOTIDE SEQUENCE</scope>
</reference>
<protein>
    <submittedName>
        <fullName evidence="1">Uncharacterized protein</fullName>
    </submittedName>
</protein>
<evidence type="ECO:0000313" key="1">
    <source>
        <dbReference type="EMBL" id="CAH2040886.1"/>
    </source>
</evidence>
<organism evidence="1 2">
    <name type="scientific">Iphiclides podalirius</name>
    <name type="common">scarce swallowtail</name>
    <dbReference type="NCBI Taxonomy" id="110791"/>
    <lineage>
        <taxon>Eukaryota</taxon>
        <taxon>Metazoa</taxon>
        <taxon>Ecdysozoa</taxon>
        <taxon>Arthropoda</taxon>
        <taxon>Hexapoda</taxon>
        <taxon>Insecta</taxon>
        <taxon>Pterygota</taxon>
        <taxon>Neoptera</taxon>
        <taxon>Endopterygota</taxon>
        <taxon>Lepidoptera</taxon>
        <taxon>Glossata</taxon>
        <taxon>Ditrysia</taxon>
        <taxon>Papilionoidea</taxon>
        <taxon>Papilionidae</taxon>
        <taxon>Papilioninae</taxon>
        <taxon>Iphiclides</taxon>
    </lineage>
</organism>
<dbReference type="Proteomes" id="UP000837857">
    <property type="component" value="Chromosome 12"/>
</dbReference>
<gene>
    <name evidence="1" type="ORF">IPOD504_LOCUS2874</name>
</gene>